<evidence type="ECO:0000259" key="4">
    <source>
        <dbReference type="PROSITE" id="PS50263"/>
    </source>
</evidence>
<dbReference type="PROSITE" id="PS50263">
    <property type="entry name" value="CN_HYDROLASE"/>
    <property type="match status" value="1"/>
</dbReference>
<sequence>MTPQAGASSSSSAPPPGSVTERHFRAVAVQPQWRAADFANAAAFRAWLRSQLEMARPHLAEGRSTLVVLTELNGLPLVLRGVPLAARAGTFERAALLLFLRHLPRALPVLLRERVSPIRALQLALSPENTRLYLETCRDLAREYGVYLCCGSTPLPRYRLEGGRLAREPGVLHNETVLLGPRGELIGVADKVHLTPDEEAGGVDLTPGPLDELRVFPTPVGDLGVGISLDAFRADVIGRLEAQGCTVLLQPDANGSPWTAPEGLPPDPQNVRDQPLAWLESSWQATTRGRSIRYAVNPMVVGNLLDLTFDGQSAITGRAEDAPRLRSYALTAPRPGFLELLPWVEEGDPERLRAAGLERAARSRHPWENRYRTGTLHADLTLPASQLPAPPRTAHEEALAALLTGRAAWPRPSAGWRGVAAGVLAGVGALALLGRARRRGR</sequence>
<comment type="caution">
    <text evidence="5">The sequence shown here is derived from an EMBL/GenBank/DDBJ whole genome shotgun (WGS) entry which is preliminary data.</text>
</comment>
<dbReference type="GO" id="GO:0016811">
    <property type="term" value="F:hydrolase activity, acting on carbon-nitrogen (but not peptide) bonds, in linear amides"/>
    <property type="evidence" value="ECO:0007669"/>
    <property type="project" value="TreeGrafter"/>
</dbReference>
<dbReference type="Gene3D" id="3.60.110.10">
    <property type="entry name" value="Carbon-nitrogen hydrolase"/>
    <property type="match status" value="1"/>
</dbReference>
<keyword evidence="3" id="KW-0812">Transmembrane</keyword>
<dbReference type="Proteomes" id="UP000525389">
    <property type="component" value="Unassembled WGS sequence"/>
</dbReference>
<dbReference type="SUPFAM" id="SSF56317">
    <property type="entry name" value="Carbon-nitrogen hydrolase"/>
    <property type="match status" value="1"/>
</dbReference>
<dbReference type="InterPro" id="IPR050345">
    <property type="entry name" value="Aliph_Amidase/BUP"/>
</dbReference>
<reference evidence="5 6" key="1">
    <citation type="submission" date="2020-08" db="EMBL/GenBank/DDBJ databases">
        <title>Genomic Encyclopedia of Type Strains, Phase IV (KMG-IV): sequencing the most valuable type-strain genomes for metagenomic binning, comparative biology and taxonomic classification.</title>
        <authorList>
            <person name="Goeker M."/>
        </authorList>
    </citation>
    <scope>NUCLEOTIDE SEQUENCE [LARGE SCALE GENOMIC DNA]</scope>
    <source>
        <strain evidence="5 6">DSM 101791</strain>
    </source>
</reference>
<accession>A0A7W8GGE0</accession>
<dbReference type="RefSeq" id="WP_184029798.1">
    <property type="nucleotide sequence ID" value="NZ_JACHFN010000009.1"/>
</dbReference>
<keyword evidence="3" id="KW-1133">Transmembrane helix</keyword>
<keyword evidence="6" id="KW-1185">Reference proteome</keyword>
<protein>
    <submittedName>
        <fullName evidence="5">Putative amidohydrolase</fullName>
    </submittedName>
</protein>
<dbReference type="AlphaFoldDB" id="A0A7W8GGE0"/>
<dbReference type="InterPro" id="IPR036526">
    <property type="entry name" value="C-N_Hydrolase_sf"/>
</dbReference>
<evidence type="ECO:0000256" key="1">
    <source>
        <dbReference type="ARBA" id="ARBA00022801"/>
    </source>
</evidence>
<keyword evidence="3" id="KW-0472">Membrane</keyword>
<dbReference type="EMBL" id="JACHFN010000009">
    <property type="protein sequence ID" value="MBB5235105.1"/>
    <property type="molecule type" value="Genomic_DNA"/>
</dbReference>
<dbReference type="PANTHER" id="PTHR43674">
    <property type="entry name" value="NITRILASE C965.09-RELATED"/>
    <property type="match status" value="1"/>
</dbReference>
<evidence type="ECO:0000256" key="3">
    <source>
        <dbReference type="SAM" id="Phobius"/>
    </source>
</evidence>
<feature type="region of interest" description="Disordered" evidence="2">
    <location>
        <begin position="1"/>
        <end position="20"/>
    </location>
</feature>
<gene>
    <name evidence="5" type="ORF">HNQ09_002553</name>
</gene>
<organism evidence="5 6">
    <name type="scientific">Deinococcus budaensis</name>
    <dbReference type="NCBI Taxonomy" id="1665626"/>
    <lineage>
        <taxon>Bacteria</taxon>
        <taxon>Thermotogati</taxon>
        <taxon>Deinococcota</taxon>
        <taxon>Deinococci</taxon>
        <taxon>Deinococcales</taxon>
        <taxon>Deinococcaceae</taxon>
        <taxon>Deinococcus</taxon>
    </lineage>
</organism>
<keyword evidence="1 5" id="KW-0378">Hydrolase</keyword>
<feature type="compositionally biased region" description="Low complexity" evidence="2">
    <location>
        <begin position="1"/>
        <end position="12"/>
    </location>
</feature>
<dbReference type="Pfam" id="PF00795">
    <property type="entry name" value="CN_hydrolase"/>
    <property type="match status" value="1"/>
</dbReference>
<dbReference type="PANTHER" id="PTHR43674:SF13">
    <property type="entry name" value="CN HYDROLASE DOMAIN-CONTAINING PROTEIN"/>
    <property type="match status" value="1"/>
</dbReference>
<evidence type="ECO:0000256" key="2">
    <source>
        <dbReference type="SAM" id="MobiDB-lite"/>
    </source>
</evidence>
<feature type="domain" description="CN hydrolase" evidence="4">
    <location>
        <begin position="73"/>
        <end position="349"/>
    </location>
</feature>
<proteinExistence type="predicted"/>
<name>A0A7W8GGE0_9DEIO</name>
<dbReference type="InterPro" id="IPR003010">
    <property type="entry name" value="C-N_Hydrolase"/>
</dbReference>
<evidence type="ECO:0000313" key="6">
    <source>
        <dbReference type="Proteomes" id="UP000525389"/>
    </source>
</evidence>
<evidence type="ECO:0000313" key="5">
    <source>
        <dbReference type="EMBL" id="MBB5235105.1"/>
    </source>
</evidence>
<feature type="transmembrane region" description="Helical" evidence="3">
    <location>
        <begin position="414"/>
        <end position="433"/>
    </location>
</feature>